<feature type="compositionally biased region" description="Polar residues" evidence="1">
    <location>
        <begin position="45"/>
        <end position="69"/>
    </location>
</feature>
<reference evidence="2 3" key="1">
    <citation type="submission" date="2024-04" db="EMBL/GenBank/DDBJ databases">
        <title>genome sequences of Mucor flavus KT1a and Helicostylum pulchrum KT1b strains isolation_sourced from the surface of a dry-aged beef.</title>
        <authorList>
            <person name="Toyotome T."/>
            <person name="Hosono M."/>
            <person name="Torimaru M."/>
            <person name="Fukuda K."/>
            <person name="Mikami N."/>
        </authorList>
    </citation>
    <scope>NUCLEOTIDE SEQUENCE [LARGE SCALE GENOMIC DNA]</scope>
    <source>
        <strain evidence="2 3">KT1b</strain>
    </source>
</reference>
<evidence type="ECO:0000256" key="1">
    <source>
        <dbReference type="SAM" id="MobiDB-lite"/>
    </source>
</evidence>
<evidence type="ECO:0000313" key="3">
    <source>
        <dbReference type="Proteomes" id="UP001476247"/>
    </source>
</evidence>
<feature type="region of interest" description="Disordered" evidence="1">
    <location>
        <begin position="45"/>
        <end position="87"/>
    </location>
</feature>
<comment type="caution">
    <text evidence="2">The sequence shown here is derived from an EMBL/GenBank/DDBJ whole genome shotgun (WGS) entry which is preliminary data.</text>
</comment>
<dbReference type="Proteomes" id="UP001476247">
    <property type="component" value="Unassembled WGS sequence"/>
</dbReference>
<keyword evidence="3" id="KW-1185">Reference proteome</keyword>
<dbReference type="EMBL" id="BAABUJ010000026">
    <property type="protein sequence ID" value="GAA5803115.1"/>
    <property type="molecule type" value="Genomic_DNA"/>
</dbReference>
<proteinExistence type="predicted"/>
<accession>A0ABP9Y808</accession>
<gene>
    <name evidence="2" type="ORF">HPULCUR_008590</name>
</gene>
<protein>
    <submittedName>
        <fullName evidence="2">Uncharacterized protein</fullName>
    </submittedName>
</protein>
<evidence type="ECO:0000313" key="2">
    <source>
        <dbReference type="EMBL" id="GAA5803115.1"/>
    </source>
</evidence>
<feature type="compositionally biased region" description="Acidic residues" evidence="1">
    <location>
        <begin position="75"/>
        <end position="87"/>
    </location>
</feature>
<sequence length="110" mass="12075">MPDKKKSRQSVFLSKIHPTTVPISEVNFATFSLNVESTSISSDIAPNESLTSSVPAVGLSSTTPSSTEKSLFVPIDDDEDEEADSDPIDDHAFHNVIFLKKKIKTFLYNT</sequence>
<name>A0ABP9Y808_9FUNG</name>
<organism evidence="2 3">
    <name type="scientific">Helicostylum pulchrum</name>
    <dbReference type="NCBI Taxonomy" id="562976"/>
    <lineage>
        <taxon>Eukaryota</taxon>
        <taxon>Fungi</taxon>
        <taxon>Fungi incertae sedis</taxon>
        <taxon>Mucoromycota</taxon>
        <taxon>Mucoromycotina</taxon>
        <taxon>Mucoromycetes</taxon>
        <taxon>Mucorales</taxon>
        <taxon>Mucorineae</taxon>
        <taxon>Mucoraceae</taxon>
        <taxon>Helicostylum</taxon>
    </lineage>
</organism>